<dbReference type="Pfam" id="PF00580">
    <property type="entry name" value="UvrD-helicase"/>
    <property type="match status" value="2"/>
</dbReference>
<dbReference type="PANTHER" id="PTHR11070:SF2">
    <property type="entry name" value="ATP-DEPENDENT DNA HELICASE SRS2"/>
    <property type="match status" value="1"/>
</dbReference>
<feature type="domain" description="UvrD-like helicase ATP-binding" evidence="6">
    <location>
        <begin position="10"/>
        <end position="287"/>
    </location>
</feature>
<evidence type="ECO:0000256" key="4">
    <source>
        <dbReference type="ARBA" id="ARBA00022840"/>
    </source>
</evidence>
<protein>
    <submittedName>
        <fullName evidence="7">UvrD-helicase domain-containing protein</fullName>
    </submittedName>
</protein>
<dbReference type="RefSeq" id="WP_267949283.1">
    <property type="nucleotide sequence ID" value="NZ_CP113264.1"/>
</dbReference>
<keyword evidence="1 5" id="KW-0547">Nucleotide-binding</keyword>
<proteinExistence type="predicted"/>
<keyword evidence="3 5" id="KW-0347">Helicase</keyword>
<evidence type="ECO:0000313" key="7">
    <source>
        <dbReference type="EMBL" id="WAE75513.1"/>
    </source>
</evidence>
<name>A0ABY6YTH8_9ACTN</name>
<dbReference type="EMBL" id="CP113264">
    <property type="protein sequence ID" value="WAE75513.1"/>
    <property type="molecule type" value="Genomic_DNA"/>
</dbReference>
<dbReference type="InterPro" id="IPR027417">
    <property type="entry name" value="P-loop_NTPase"/>
</dbReference>
<keyword evidence="4 5" id="KW-0067">ATP-binding</keyword>
<reference evidence="7 8" key="1">
    <citation type="journal article" date="2013" name="Int. J. Syst. Evol. Microbiol.">
        <title>Description of Streptomonospora sediminis sp. nov. and Streptomonospora nanhaiensis sp. nov., and reclassification of Nocardiopsis arabia Hozzein &amp; Goodfellow 2008 as Streptomonospora arabica comb. nov. and emended description of the genus Streptomonospora.</title>
        <authorList>
            <person name="Zhang D.F."/>
            <person name="Pan H.Q."/>
            <person name="He J."/>
            <person name="Zhang X.M."/>
            <person name="Zhang Y.G."/>
            <person name="Klenk H.P."/>
            <person name="Hu J.C."/>
            <person name="Li W.J."/>
        </authorList>
    </citation>
    <scope>NUCLEOTIDE SEQUENCE [LARGE SCALE GENOMIC DNA]</scope>
    <source>
        <strain evidence="7 8">12A09</strain>
    </source>
</reference>
<gene>
    <name evidence="7" type="ORF">OUQ99_10720</name>
</gene>
<dbReference type="InterPro" id="IPR014016">
    <property type="entry name" value="UvrD-like_ATP-bd"/>
</dbReference>
<dbReference type="Proteomes" id="UP001156498">
    <property type="component" value="Chromosome"/>
</dbReference>
<evidence type="ECO:0000256" key="1">
    <source>
        <dbReference type="ARBA" id="ARBA00022741"/>
    </source>
</evidence>
<evidence type="ECO:0000256" key="2">
    <source>
        <dbReference type="ARBA" id="ARBA00022801"/>
    </source>
</evidence>
<dbReference type="PANTHER" id="PTHR11070">
    <property type="entry name" value="UVRD / RECB / PCRA DNA HELICASE FAMILY MEMBER"/>
    <property type="match status" value="1"/>
</dbReference>
<keyword evidence="2 5" id="KW-0378">Hydrolase</keyword>
<evidence type="ECO:0000256" key="3">
    <source>
        <dbReference type="ARBA" id="ARBA00022806"/>
    </source>
</evidence>
<evidence type="ECO:0000313" key="8">
    <source>
        <dbReference type="Proteomes" id="UP001156498"/>
    </source>
</evidence>
<feature type="binding site" evidence="5">
    <location>
        <begin position="31"/>
        <end position="38"/>
    </location>
    <ligand>
        <name>ATP</name>
        <dbReference type="ChEBI" id="CHEBI:30616"/>
    </ligand>
</feature>
<evidence type="ECO:0000259" key="6">
    <source>
        <dbReference type="PROSITE" id="PS51198"/>
    </source>
</evidence>
<evidence type="ECO:0000256" key="5">
    <source>
        <dbReference type="PROSITE-ProRule" id="PRU00560"/>
    </source>
</evidence>
<sequence length="609" mass="67128">MSADNQNRARAAQQAAVRLAVPAGGVVEIRACPGAGKTRVIVERHLTVPVPARKGRAVVSFTRVAGREIRRRCHEEGRDELLESPHFVGTLDTFLWRHLVRPYLSRKPSDRVWTRLESWSKLPLARHKGVSLDDFDYAFDARSGLHIGRATLRGRTAKGREFSESERRILEPWATTTIRALWEKGYFTGDLMRDAALNHLQDPALGALISTIVTSRFAEMIVDESQDCSKEDRAILHHLSAAGLPLVLVGDPDQSIYGFRSKSTGRPALPELVINDRKELTHNWRSSQTVCDLAAGLRVHERPADIATGLDSASGPPVLLLPHERGAGAEADFAKEAERLEIPVNERMLLAYNGSALPTRVGGTRRPPHSSPLGRLLWSVGTLRSGESPAARRADAFGLLKECLLDHWGLEGGGTERERLAMANVEPVELIRAASRVLRELPPLDDRTTRVWKEEAMKTLSALDRPSVHPRRVVFDSACPRGTSSAPVYKTAGFTAGVTGAEPIGRAGIIHQVKGEEADAVLVVMPGNAVALWEARGRRPLTRDEAETLRVYFVAVTRARKLVGLAVPPNDLDRAARVLHRYGVDHRRVRQEPRKSVPLPDALFDIGIL</sequence>
<organism evidence="7 8">
    <name type="scientific">Streptomonospora nanhaiensis</name>
    <dbReference type="NCBI Taxonomy" id="1323731"/>
    <lineage>
        <taxon>Bacteria</taxon>
        <taxon>Bacillati</taxon>
        <taxon>Actinomycetota</taxon>
        <taxon>Actinomycetes</taxon>
        <taxon>Streptosporangiales</taxon>
        <taxon>Nocardiopsidaceae</taxon>
        <taxon>Streptomonospora</taxon>
    </lineage>
</organism>
<accession>A0ABY6YTH8</accession>
<dbReference type="Gene3D" id="3.40.50.300">
    <property type="entry name" value="P-loop containing nucleotide triphosphate hydrolases"/>
    <property type="match status" value="2"/>
</dbReference>
<dbReference type="InterPro" id="IPR000212">
    <property type="entry name" value="DNA_helicase_UvrD/REP"/>
</dbReference>
<keyword evidence="8" id="KW-1185">Reference proteome</keyword>
<dbReference type="PROSITE" id="PS51198">
    <property type="entry name" value="UVRD_HELICASE_ATP_BIND"/>
    <property type="match status" value="1"/>
</dbReference>
<dbReference type="SUPFAM" id="SSF52540">
    <property type="entry name" value="P-loop containing nucleoside triphosphate hydrolases"/>
    <property type="match status" value="1"/>
</dbReference>